<evidence type="ECO:0000313" key="4">
    <source>
        <dbReference type="EMBL" id="ADY37581.1"/>
    </source>
</evidence>
<evidence type="ECO:0000256" key="1">
    <source>
        <dbReference type="ARBA" id="ARBA00022729"/>
    </source>
</evidence>
<dbReference type="eggNOG" id="COG3047">
    <property type="taxonomic scope" value="Bacteria"/>
</dbReference>
<dbReference type="KEGG" id="bsa:Bacsa_3053"/>
<proteinExistence type="predicted"/>
<keyword evidence="5" id="KW-1185">Reference proteome</keyword>
<protein>
    <recommendedName>
        <fullName evidence="3">Outer membrane protein beta-barrel domain-containing protein</fullName>
    </recommendedName>
</protein>
<dbReference type="STRING" id="667015.Bacsa_3053"/>
<dbReference type="InterPro" id="IPR011250">
    <property type="entry name" value="OMP/PagP_B-barrel"/>
</dbReference>
<dbReference type="HOGENOM" id="CLU_113281_0_0_10"/>
<feature type="signal peptide" evidence="2">
    <location>
        <begin position="1"/>
        <end position="30"/>
    </location>
</feature>
<reference evidence="4 5" key="1">
    <citation type="journal article" date="2011" name="Stand. Genomic Sci.">
        <title>Complete genome sequence of Bacteroides salanitronis type strain (BL78).</title>
        <authorList>
            <person name="Gronow S."/>
            <person name="Held B."/>
            <person name="Lucas S."/>
            <person name="Lapidus A."/>
            <person name="Del Rio T.G."/>
            <person name="Nolan M."/>
            <person name="Tice H."/>
            <person name="Deshpande S."/>
            <person name="Cheng J.F."/>
            <person name="Pitluck S."/>
            <person name="Liolios K."/>
            <person name="Pagani I."/>
            <person name="Ivanova N."/>
            <person name="Mavromatis K."/>
            <person name="Pati A."/>
            <person name="Tapia R."/>
            <person name="Han C."/>
            <person name="Goodwin L."/>
            <person name="Chen A."/>
            <person name="Palaniappan K."/>
            <person name="Land M."/>
            <person name="Hauser L."/>
            <person name="Chang Y.J."/>
            <person name="Jeffries C.D."/>
            <person name="Brambilla E.M."/>
            <person name="Rohde M."/>
            <person name="Goker M."/>
            <person name="Detter J.C."/>
            <person name="Woyke T."/>
            <person name="Bristow J."/>
            <person name="Markowitz V."/>
            <person name="Hugenholtz P."/>
            <person name="Kyrpides N.C."/>
            <person name="Klenk H.P."/>
            <person name="Eisen J.A."/>
        </authorList>
    </citation>
    <scope>NUCLEOTIDE SEQUENCE [LARGE SCALE GENOMIC DNA]</scope>
    <source>
        <strain evidence="4 5">DSM 18170</strain>
    </source>
</reference>
<feature type="domain" description="Outer membrane protein beta-barrel" evidence="3">
    <location>
        <begin position="17"/>
        <end position="215"/>
    </location>
</feature>
<feature type="chain" id="PRO_5003254823" description="Outer membrane protein beta-barrel domain-containing protein" evidence="2">
    <location>
        <begin position="31"/>
        <end position="215"/>
    </location>
</feature>
<organism evidence="4 5">
    <name type="scientific">Phocaeicola salanitronis (strain DSM 18170 / JCM 13657 / CCUG 60908 / BL78)</name>
    <name type="common">Bacteroides salanitronis</name>
    <dbReference type="NCBI Taxonomy" id="667015"/>
    <lineage>
        <taxon>Bacteria</taxon>
        <taxon>Pseudomonadati</taxon>
        <taxon>Bacteroidota</taxon>
        <taxon>Bacteroidia</taxon>
        <taxon>Bacteroidales</taxon>
        <taxon>Bacteroidaceae</taxon>
        <taxon>Phocaeicola</taxon>
    </lineage>
</organism>
<evidence type="ECO:0000259" key="3">
    <source>
        <dbReference type="Pfam" id="PF13505"/>
    </source>
</evidence>
<keyword evidence="1 2" id="KW-0732">Signal</keyword>
<dbReference type="Proteomes" id="UP000007486">
    <property type="component" value="Chromosome"/>
</dbReference>
<dbReference type="Pfam" id="PF13505">
    <property type="entry name" value="OMP_b-brl"/>
    <property type="match status" value="1"/>
</dbReference>
<accession>F0R320</accession>
<dbReference type="AlphaFoldDB" id="F0R320"/>
<dbReference type="SUPFAM" id="SSF56925">
    <property type="entry name" value="OMPA-like"/>
    <property type="match status" value="1"/>
</dbReference>
<dbReference type="OrthoDB" id="1094316at2"/>
<gene>
    <name evidence="4" type="ordered locus">Bacsa_3053</name>
</gene>
<name>F0R320_PHOSB</name>
<evidence type="ECO:0000313" key="5">
    <source>
        <dbReference type="Proteomes" id="UP000007486"/>
    </source>
</evidence>
<dbReference type="InterPro" id="IPR027385">
    <property type="entry name" value="Beta-barrel_OMP"/>
</dbReference>
<dbReference type="EMBL" id="CP002530">
    <property type="protein sequence ID" value="ADY37581.1"/>
    <property type="molecule type" value="Genomic_DNA"/>
</dbReference>
<evidence type="ECO:0000256" key="2">
    <source>
        <dbReference type="SAM" id="SignalP"/>
    </source>
</evidence>
<sequence length="215" mass="24203">MTGGKTMKTFYKKIALTLCVFSMFALQSHAQWDSDKMHLTIDWQMNAPYSTDFADKISGWGMNFEGTYDIAPRWSVGAFINFHTNHKYIGRQTISLSPTESLTTDQQRSAYQLPFGITTAYNVYPSKGVKPYIGVKAGAVYTRYTTYYGTGGVYDNPWGFYASPEIGLKIFPFTNKRMGFHVAGYYSYMTNQAQTLTGEGIDGQNNVGFRLGVIF</sequence>